<evidence type="ECO:0000256" key="3">
    <source>
        <dbReference type="ARBA" id="ARBA00048132"/>
    </source>
</evidence>
<keyword evidence="1" id="KW-0285">Flavoprotein</keyword>
<dbReference type="SUPFAM" id="SSF51905">
    <property type="entry name" value="FAD/NAD(P)-binding domain"/>
    <property type="match status" value="1"/>
</dbReference>
<accession>A0ABQ3GHE2</accession>
<keyword evidence="6" id="KW-1185">Reference proteome</keyword>
<dbReference type="RefSeq" id="WP_189349699.1">
    <property type="nucleotide sequence ID" value="NZ_BMXK01000006.1"/>
</dbReference>
<organism evidence="5 6">
    <name type="scientific">Zhihengliuella salsuginis</name>
    <dbReference type="NCBI Taxonomy" id="578222"/>
    <lineage>
        <taxon>Bacteria</taxon>
        <taxon>Bacillati</taxon>
        <taxon>Actinomycetota</taxon>
        <taxon>Actinomycetes</taxon>
        <taxon>Micrococcales</taxon>
        <taxon>Micrococcaceae</taxon>
        <taxon>Zhihengliuella</taxon>
    </lineage>
</organism>
<dbReference type="InterPro" id="IPR023753">
    <property type="entry name" value="FAD/NAD-binding_dom"/>
</dbReference>
<comment type="catalytic activity">
    <reaction evidence="3">
        <text>[thioredoxin]-dithiol + NADP(+) = [thioredoxin]-disulfide + NADPH + H(+)</text>
        <dbReference type="Rhea" id="RHEA:20345"/>
        <dbReference type="Rhea" id="RHEA-COMP:10698"/>
        <dbReference type="Rhea" id="RHEA-COMP:10700"/>
        <dbReference type="ChEBI" id="CHEBI:15378"/>
        <dbReference type="ChEBI" id="CHEBI:29950"/>
        <dbReference type="ChEBI" id="CHEBI:50058"/>
        <dbReference type="ChEBI" id="CHEBI:57783"/>
        <dbReference type="ChEBI" id="CHEBI:58349"/>
        <dbReference type="EC" id="1.8.1.9"/>
    </reaction>
</comment>
<dbReference type="InterPro" id="IPR050097">
    <property type="entry name" value="Ferredoxin-NADP_redctase_2"/>
</dbReference>
<dbReference type="InterPro" id="IPR036188">
    <property type="entry name" value="FAD/NAD-bd_sf"/>
</dbReference>
<dbReference type="Proteomes" id="UP000642819">
    <property type="component" value="Unassembled WGS sequence"/>
</dbReference>
<evidence type="ECO:0000313" key="6">
    <source>
        <dbReference type="Proteomes" id="UP000642819"/>
    </source>
</evidence>
<keyword evidence="2" id="KW-0560">Oxidoreductase</keyword>
<dbReference type="PANTHER" id="PTHR48105">
    <property type="entry name" value="THIOREDOXIN REDUCTASE 1-RELATED-RELATED"/>
    <property type="match status" value="1"/>
</dbReference>
<dbReference type="Gene3D" id="3.50.50.60">
    <property type="entry name" value="FAD/NAD(P)-binding domain"/>
    <property type="match status" value="2"/>
</dbReference>
<reference evidence="6" key="1">
    <citation type="journal article" date="2019" name="Int. J. Syst. Evol. Microbiol.">
        <title>The Global Catalogue of Microorganisms (GCM) 10K type strain sequencing project: providing services to taxonomists for standard genome sequencing and annotation.</title>
        <authorList>
            <consortium name="The Broad Institute Genomics Platform"/>
            <consortium name="The Broad Institute Genome Sequencing Center for Infectious Disease"/>
            <person name="Wu L."/>
            <person name="Ma J."/>
        </authorList>
    </citation>
    <scope>NUCLEOTIDE SEQUENCE [LARGE SCALE GENOMIC DNA]</scope>
    <source>
        <strain evidence="6">KCTC 19466</strain>
    </source>
</reference>
<dbReference type="PRINTS" id="PR00469">
    <property type="entry name" value="PNDRDTASEII"/>
</dbReference>
<gene>
    <name evidence="5" type="ORF">GCM10008096_16860</name>
</gene>
<protein>
    <submittedName>
        <fullName evidence="5">Thioredoxin reductase</fullName>
    </submittedName>
</protein>
<proteinExistence type="predicted"/>
<comment type="caution">
    <text evidence="5">The sequence shown here is derived from an EMBL/GenBank/DDBJ whole genome shotgun (WGS) entry which is preliminary data.</text>
</comment>
<name>A0ABQ3GHE2_9MICC</name>
<sequence>MQNTTYDVAIIGGSVAGLAAATTLGRSRRRVVVLDAGHPRNAPSPAAHNVFAHDGAAPADLLARARRDAEKYGVELRSAEVQSLEEHAGATGRLFGVSLDSGERLTARRVLLATGLVDVLPEIDGLAEHWGTSVLHCPYCQGWEVRDQKIGIVGSGPMATHQALLFSQLSDQVTLVAHDAEVAADQRAQLTAAGVAVVDARIARATSGGGRLTGVVLEDGTELAFEALAVQSRMLARAELYTGLGGVLAENPMGVFIETDPRGATAIEGVWAAGNSADIGASVPHAAAAGVTAGAQLNMDLITADVAAKLAAAV</sequence>
<evidence type="ECO:0000259" key="4">
    <source>
        <dbReference type="Pfam" id="PF07992"/>
    </source>
</evidence>
<evidence type="ECO:0000256" key="1">
    <source>
        <dbReference type="ARBA" id="ARBA00022630"/>
    </source>
</evidence>
<feature type="domain" description="FAD/NAD(P)-binding" evidence="4">
    <location>
        <begin position="6"/>
        <end position="290"/>
    </location>
</feature>
<evidence type="ECO:0000256" key="2">
    <source>
        <dbReference type="ARBA" id="ARBA00023002"/>
    </source>
</evidence>
<dbReference type="EMBL" id="BMXK01000006">
    <property type="protein sequence ID" value="GHD06646.1"/>
    <property type="molecule type" value="Genomic_DNA"/>
</dbReference>
<dbReference type="Pfam" id="PF07992">
    <property type="entry name" value="Pyr_redox_2"/>
    <property type="match status" value="1"/>
</dbReference>
<evidence type="ECO:0000313" key="5">
    <source>
        <dbReference type="EMBL" id="GHD06646.1"/>
    </source>
</evidence>
<dbReference type="PRINTS" id="PR00368">
    <property type="entry name" value="FADPNR"/>
</dbReference>